<evidence type="ECO:0008006" key="3">
    <source>
        <dbReference type="Google" id="ProtNLM"/>
    </source>
</evidence>
<organism evidence="1 2">
    <name type="scientific">Roseovarius gaetbuli</name>
    <dbReference type="NCBI Taxonomy" id="1356575"/>
    <lineage>
        <taxon>Bacteria</taxon>
        <taxon>Pseudomonadati</taxon>
        <taxon>Pseudomonadota</taxon>
        <taxon>Alphaproteobacteria</taxon>
        <taxon>Rhodobacterales</taxon>
        <taxon>Roseobacteraceae</taxon>
        <taxon>Roseovarius</taxon>
    </lineage>
</organism>
<sequence length="228" mass="24974">MVFKRYAVYVTPEPGPLADFGAAWLGWNCLAGRNVDHPEVPGLPMPLAEITETPRKYGLHATMKPPFRLCDGASEATLLAAFEGFCRTATPVSLDGLTLARLGRFLALVPEGDDTALRVLAANTLRAFEPFRAPLTEVELARRRAGGLSPEQDALLLQWGYPHVMQAFRFHMTLTGKLPRKQAIATQTALAPIIDPLVPRPFFITSLSLMGEDALGRFHLIEQRALSG</sequence>
<evidence type="ECO:0000313" key="2">
    <source>
        <dbReference type="Proteomes" id="UP000194012"/>
    </source>
</evidence>
<accession>A0A1X6YTK5</accession>
<gene>
    <name evidence="1" type="ORF">ROG8370_01181</name>
</gene>
<dbReference type="Proteomes" id="UP000194012">
    <property type="component" value="Unassembled WGS sequence"/>
</dbReference>
<proteinExistence type="predicted"/>
<dbReference type="OrthoDB" id="4954742at2"/>
<dbReference type="Pfam" id="PF06299">
    <property type="entry name" value="DUF1045"/>
    <property type="match status" value="1"/>
</dbReference>
<dbReference type="EMBL" id="FWFJ01000008">
    <property type="protein sequence ID" value="SLN30430.1"/>
    <property type="molecule type" value="Genomic_DNA"/>
</dbReference>
<protein>
    <recommendedName>
        <fullName evidence="3">Phosphonate metabolism protein</fullName>
    </recommendedName>
</protein>
<dbReference type="RefSeq" id="WP_085826140.1">
    <property type="nucleotide sequence ID" value="NZ_FWFJ01000008.1"/>
</dbReference>
<keyword evidence="2" id="KW-1185">Reference proteome</keyword>
<dbReference type="AlphaFoldDB" id="A0A1X6YTK5"/>
<dbReference type="InterPro" id="IPR009389">
    <property type="entry name" value="DUF1045"/>
</dbReference>
<dbReference type="PIRSF" id="PIRSF033328">
    <property type="entry name" value="Phest_Mll4975"/>
    <property type="match status" value="1"/>
</dbReference>
<evidence type="ECO:0000313" key="1">
    <source>
        <dbReference type="EMBL" id="SLN30430.1"/>
    </source>
</evidence>
<reference evidence="2" key="1">
    <citation type="submission" date="2017-03" db="EMBL/GenBank/DDBJ databases">
        <authorList>
            <person name="Rodrigo-Torres L."/>
            <person name="Arahal R.D."/>
            <person name="Lucena T."/>
        </authorList>
    </citation>
    <scope>NUCLEOTIDE SEQUENCE [LARGE SCALE GENOMIC DNA]</scope>
    <source>
        <strain evidence="2">CECT 8370</strain>
    </source>
</reference>
<name>A0A1X6YTK5_9RHOB</name>